<dbReference type="PROSITE" id="PS52004">
    <property type="entry name" value="KS3_2"/>
    <property type="match status" value="1"/>
</dbReference>
<dbReference type="RefSeq" id="WP_138926423.1">
    <property type="nucleotide sequence ID" value="NZ_CP034412.1"/>
</dbReference>
<sequence>MANVVVSGYGAITPLGRGAQQLWEGLNAQESGIGTLEDERFSAAGLGTAVAAAVTVDMEQLLGRPKSRRLDRSQQFALLAAQEAWEDAGLDEVDPERLAVVIGTGIGGLTTLLAQEEVLHNSGPRRVSPRTVPMLMANAASAQVAMAYGAKAGTYTPVSACAAGAEAVASAARLIASGEADVVIAGGAEAAVAPLTVAAFGQAQALAKPDERPAAELSRPFSADRAGFVLGEGAGVVVLESEQHAAARQARVRARLTGWGITSDAYHITASDPTGAGQVRAMRRAIAHAGIQPAQVGHVNAHATATSVGDLSESGAINEVFGHAPVVTAPKGAIGHLVGAAGAVEAIITIQALEEQQVPPTRNVGRMDEQIQLDVVTGAPRAVHLEHAITNSFGFGGQNVSLLFSAN</sequence>
<dbReference type="EMBL" id="CP034412">
    <property type="protein sequence ID" value="QCY47492.1"/>
    <property type="molecule type" value="Genomic_DNA"/>
</dbReference>
<dbReference type="AlphaFoldDB" id="A0A5B7WUA1"/>
<dbReference type="GO" id="GO:0004315">
    <property type="term" value="F:3-oxoacyl-[acyl-carrier-protein] synthase activity"/>
    <property type="evidence" value="ECO:0007669"/>
    <property type="project" value="UniProtKB-ARBA"/>
</dbReference>
<dbReference type="InterPro" id="IPR016039">
    <property type="entry name" value="Thiolase-like"/>
</dbReference>
<evidence type="ECO:0000256" key="3">
    <source>
        <dbReference type="ARBA" id="ARBA00023315"/>
    </source>
</evidence>
<reference evidence="6 7" key="1">
    <citation type="submission" date="2018-12" db="EMBL/GenBank/DDBJ databases">
        <title>Complete Genome Sequence of Glutamicibacter creatinolyticus strain LGCM259,isolated from an abscess of a 12-year-old mare in Italy.</title>
        <authorList>
            <person name="Santos R.G."/>
            <person name="Silva A.L."/>
            <person name="Seyffert N."/>
            <person name="Castro T.L.P."/>
            <person name="Attili A.R."/>
            <person name="Rifici C."/>
            <person name="Mazzullo G."/>
            <person name="Brenig B."/>
            <person name="Venanzi F."/>
            <person name="Azevedo V."/>
        </authorList>
    </citation>
    <scope>NUCLEOTIDE SEQUENCE [LARGE SCALE GENOMIC DNA]</scope>
    <source>
        <strain evidence="6 7">LGCM 259</strain>
    </source>
</reference>
<dbReference type="Pfam" id="PF00109">
    <property type="entry name" value="ketoacyl-synt"/>
    <property type="match status" value="1"/>
</dbReference>
<dbReference type="SUPFAM" id="SSF53901">
    <property type="entry name" value="Thiolase-like"/>
    <property type="match status" value="2"/>
</dbReference>
<feature type="domain" description="Ketosynthase family 3 (KS3)" evidence="5">
    <location>
        <begin position="1"/>
        <end position="406"/>
    </location>
</feature>
<evidence type="ECO:0000313" key="6">
    <source>
        <dbReference type="EMBL" id="QCY47492.1"/>
    </source>
</evidence>
<dbReference type="FunFam" id="3.40.47.10:FF:000029">
    <property type="entry name" value="3-oxoacyl-[acyl-carrier-protein] synthase 1"/>
    <property type="match status" value="1"/>
</dbReference>
<organism evidence="6 7">
    <name type="scientific">Glutamicibacter creatinolyticus</name>
    <dbReference type="NCBI Taxonomy" id="162496"/>
    <lineage>
        <taxon>Bacteria</taxon>
        <taxon>Bacillati</taxon>
        <taxon>Actinomycetota</taxon>
        <taxon>Actinomycetes</taxon>
        <taxon>Micrococcales</taxon>
        <taxon>Micrococcaceae</taxon>
        <taxon>Glutamicibacter</taxon>
    </lineage>
</organism>
<evidence type="ECO:0000256" key="1">
    <source>
        <dbReference type="ARBA" id="ARBA00008467"/>
    </source>
</evidence>
<dbReference type="PANTHER" id="PTHR11712">
    <property type="entry name" value="POLYKETIDE SYNTHASE-RELATED"/>
    <property type="match status" value="1"/>
</dbReference>
<evidence type="ECO:0000313" key="7">
    <source>
        <dbReference type="Proteomes" id="UP000307000"/>
    </source>
</evidence>
<dbReference type="PANTHER" id="PTHR11712:SF336">
    <property type="entry name" value="3-OXOACYL-[ACYL-CARRIER-PROTEIN] SYNTHASE, MITOCHONDRIAL"/>
    <property type="match status" value="1"/>
</dbReference>
<gene>
    <name evidence="6" type="ORF">GcLGCM259_1773</name>
</gene>
<comment type="similarity">
    <text evidence="1 4">Belongs to the thiolase-like superfamily. Beta-ketoacyl-ACP synthases family.</text>
</comment>
<dbReference type="GO" id="GO:0030497">
    <property type="term" value="P:fatty acid elongation"/>
    <property type="evidence" value="ECO:0007669"/>
    <property type="project" value="UniProtKB-ARBA"/>
</dbReference>
<dbReference type="InterPro" id="IPR020841">
    <property type="entry name" value="PKS_Beta-ketoAc_synthase_dom"/>
</dbReference>
<evidence type="ECO:0000256" key="2">
    <source>
        <dbReference type="ARBA" id="ARBA00022679"/>
    </source>
</evidence>
<dbReference type="CDD" id="cd00834">
    <property type="entry name" value="KAS_I_II"/>
    <property type="match status" value="1"/>
</dbReference>
<dbReference type="InterPro" id="IPR014031">
    <property type="entry name" value="Ketoacyl_synth_C"/>
</dbReference>
<keyword evidence="3" id="KW-0012">Acyltransferase</keyword>
<dbReference type="GO" id="GO:0005829">
    <property type="term" value="C:cytosol"/>
    <property type="evidence" value="ECO:0007669"/>
    <property type="project" value="TreeGrafter"/>
</dbReference>
<dbReference type="FunFam" id="3.40.47.10:FF:000018">
    <property type="entry name" value="3-oxoacyl-[acyl-carrier-protein] synthase 2"/>
    <property type="match status" value="1"/>
</dbReference>
<dbReference type="Proteomes" id="UP000307000">
    <property type="component" value="Chromosome"/>
</dbReference>
<dbReference type="Pfam" id="PF02801">
    <property type="entry name" value="Ketoacyl-synt_C"/>
    <property type="match status" value="1"/>
</dbReference>
<dbReference type="Gene3D" id="3.40.47.10">
    <property type="match status" value="2"/>
</dbReference>
<evidence type="ECO:0000259" key="5">
    <source>
        <dbReference type="PROSITE" id="PS52004"/>
    </source>
</evidence>
<dbReference type="InterPro" id="IPR000794">
    <property type="entry name" value="Beta-ketoacyl_synthase"/>
</dbReference>
<dbReference type="KEGG" id="gcr:GcLGCM259_1773"/>
<accession>A0A5B7WUA1</accession>
<keyword evidence="2 4" id="KW-0808">Transferase</keyword>
<dbReference type="InterPro" id="IPR014030">
    <property type="entry name" value="Ketoacyl_synth_N"/>
</dbReference>
<name>A0A5B7WUA1_9MICC</name>
<evidence type="ECO:0000256" key="4">
    <source>
        <dbReference type="RuleBase" id="RU003694"/>
    </source>
</evidence>
<proteinExistence type="inferred from homology"/>
<dbReference type="NCBIfam" id="NF005589">
    <property type="entry name" value="PRK07314.1"/>
    <property type="match status" value="1"/>
</dbReference>
<dbReference type="SMART" id="SM00825">
    <property type="entry name" value="PKS_KS"/>
    <property type="match status" value="1"/>
</dbReference>
<keyword evidence="7" id="KW-1185">Reference proteome</keyword>
<protein>
    <submittedName>
        <fullName evidence="6">Beta-ketoacyl-acyl-carrier-protein synthase family protein</fullName>
    </submittedName>
</protein>